<accession>A0ABZ2LTB3</accession>
<sequence length="340" mass="36264">MTPTLLMGGCSEANREDGEQPPSDLLTGTTGGGDQLARGKYLVDSLATCGDCHTPRDEMGRPRADRYLAGVDCFVGVDNPDAGPEGPPGCLSTRNLTNHPTGLKNRTNTHIRDMLLNGKRPNNEFMSGAMPYWILHNITGADADAIIAYLRTVPGIDHAVKPNQFPWYNLPAAVPPIDMATVYTPPRDGNPDYESQMRGRYIAASASGCIECHTPQVGNPPEIDRSRWFAGGRAFPREALKLPPPFPDVIYSTNLTPHATGLGAYSLDQIVTVLKSGRDHNGQGVCPPMPAGPTGPYGTMNASDAMDVAKYLKSLPPVDNARPADCVVPGTLVGFTAGGR</sequence>
<evidence type="ECO:0000256" key="5">
    <source>
        <dbReference type="SAM" id="MobiDB-lite"/>
    </source>
</evidence>
<dbReference type="PANTHER" id="PTHR35008">
    <property type="entry name" value="BLL4482 PROTEIN-RELATED"/>
    <property type="match status" value="1"/>
</dbReference>
<organism evidence="7 8">
    <name type="scientific">Pendulispora albinea</name>
    <dbReference type="NCBI Taxonomy" id="2741071"/>
    <lineage>
        <taxon>Bacteria</taxon>
        <taxon>Pseudomonadati</taxon>
        <taxon>Myxococcota</taxon>
        <taxon>Myxococcia</taxon>
        <taxon>Myxococcales</taxon>
        <taxon>Sorangiineae</taxon>
        <taxon>Pendulisporaceae</taxon>
        <taxon>Pendulispora</taxon>
    </lineage>
</organism>
<feature type="domain" description="Cytochrome c" evidence="6">
    <location>
        <begin position="194"/>
        <end position="316"/>
    </location>
</feature>
<dbReference type="PROSITE" id="PS51007">
    <property type="entry name" value="CYTC"/>
    <property type="match status" value="2"/>
</dbReference>
<dbReference type="InterPro" id="IPR009056">
    <property type="entry name" value="Cyt_c-like_dom"/>
</dbReference>
<evidence type="ECO:0000256" key="3">
    <source>
        <dbReference type="ARBA" id="ARBA00023004"/>
    </source>
</evidence>
<feature type="region of interest" description="Disordered" evidence="5">
    <location>
        <begin position="1"/>
        <end position="32"/>
    </location>
</feature>
<dbReference type="EMBL" id="CP089984">
    <property type="protein sequence ID" value="WXB12222.1"/>
    <property type="molecule type" value="Genomic_DNA"/>
</dbReference>
<dbReference type="InterPro" id="IPR051459">
    <property type="entry name" value="Cytochrome_c-type_DH"/>
</dbReference>
<dbReference type="Proteomes" id="UP001370348">
    <property type="component" value="Chromosome"/>
</dbReference>
<keyword evidence="2 4" id="KW-0479">Metal-binding</keyword>
<gene>
    <name evidence="7" type="ORF">LZC94_30755</name>
</gene>
<keyword evidence="1 4" id="KW-0349">Heme</keyword>
<dbReference type="Gene3D" id="1.10.760.10">
    <property type="entry name" value="Cytochrome c-like domain"/>
    <property type="match status" value="1"/>
</dbReference>
<evidence type="ECO:0000259" key="6">
    <source>
        <dbReference type="PROSITE" id="PS51007"/>
    </source>
</evidence>
<evidence type="ECO:0000256" key="2">
    <source>
        <dbReference type="ARBA" id="ARBA00022723"/>
    </source>
</evidence>
<dbReference type="RefSeq" id="WP_394821836.1">
    <property type="nucleotide sequence ID" value="NZ_CP089984.1"/>
</dbReference>
<evidence type="ECO:0000313" key="7">
    <source>
        <dbReference type="EMBL" id="WXB12222.1"/>
    </source>
</evidence>
<keyword evidence="3 4" id="KW-0408">Iron</keyword>
<dbReference type="SUPFAM" id="SSF46626">
    <property type="entry name" value="Cytochrome c"/>
    <property type="match status" value="2"/>
</dbReference>
<name>A0ABZ2LTB3_9BACT</name>
<dbReference type="PANTHER" id="PTHR35008:SF4">
    <property type="entry name" value="BLL4482 PROTEIN"/>
    <property type="match status" value="1"/>
</dbReference>
<reference evidence="7 8" key="1">
    <citation type="submission" date="2021-12" db="EMBL/GenBank/DDBJ databases">
        <title>Discovery of the Pendulisporaceae a myxobacterial family with distinct sporulation behavior and unique specialized metabolism.</title>
        <authorList>
            <person name="Garcia R."/>
            <person name="Popoff A."/>
            <person name="Bader C.D."/>
            <person name="Loehr J."/>
            <person name="Walesch S."/>
            <person name="Walt C."/>
            <person name="Boldt J."/>
            <person name="Bunk B."/>
            <person name="Haeckl F.J.F.P.J."/>
            <person name="Gunesch A.P."/>
            <person name="Birkelbach J."/>
            <person name="Nuebel U."/>
            <person name="Pietschmann T."/>
            <person name="Bach T."/>
            <person name="Mueller R."/>
        </authorList>
    </citation>
    <scope>NUCLEOTIDE SEQUENCE [LARGE SCALE GENOMIC DNA]</scope>
    <source>
        <strain evidence="7 8">MSr11954</strain>
    </source>
</reference>
<evidence type="ECO:0000313" key="8">
    <source>
        <dbReference type="Proteomes" id="UP001370348"/>
    </source>
</evidence>
<evidence type="ECO:0000256" key="4">
    <source>
        <dbReference type="PROSITE-ProRule" id="PRU00433"/>
    </source>
</evidence>
<proteinExistence type="predicted"/>
<dbReference type="InterPro" id="IPR036909">
    <property type="entry name" value="Cyt_c-like_dom_sf"/>
</dbReference>
<keyword evidence="8" id="KW-1185">Reference proteome</keyword>
<evidence type="ECO:0000256" key="1">
    <source>
        <dbReference type="ARBA" id="ARBA00022617"/>
    </source>
</evidence>
<feature type="domain" description="Cytochrome c" evidence="6">
    <location>
        <begin position="34"/>
        <end position="154"/>
    </location>
</feature>
<protein>
    <recommendedName>
        <fullName evidence="6">Cytochrome c domain-containing protein</fullName>
    </recommendedName>
</protein>